<keyword evidence="1" id="KW-0472">Membrane</keyword>
<dbReference type="InterPro" id="IPR039522">
    <property type="entry name" value="RING_finger_1_prok"/>
</dbReference>
<dbReference type="EMBL" id="CP004121">
    <property type="protein sequence ID" value="AGF56587.1"/>
    <property type="molecule type" value="Genomic_DNA"/>
</dbReference>
<keyword evidence="1" id="KW-1133">Transmembrane helix</keyword>
<keyword evidence="1" id="KW-0812">Transmembrane</keyword>
<dbReference type="KEGG" id="csr:Cspa_c28240"/>
<name>M1MYV7_9CLOT</name>
<evidence type="ECO:0000313" key="2">
    <source>
        <dbReference type="EMBL" id="AGF56587.1"/>
    </source>
</evidence>
<dbReference type="HOGENOM" id="CLU_865694_0_0_9"/>
<dbReference type="InterPro" id="IPR024399">
    <property type="entry name" value="DUF2628"/>
</dbReference>
<protein>
    <recommendedName>
        <fullName evidence="4">DUF2628 domain-containing protein</fullName>
    </recommendedName>
</protein>
<dbReference type="OrthoDB" id="1753424at2"/>
<evidence type="ECO:0000313" key="3">
    <source>
        <dbReference type="Proteomes" id="UP000011728"/>
    </source>
</evidence>
<reference evidence="2 3" key="1">
    <citation type="submission" date="2013-02" db="EMBL/GenBank/DDBJ databases">
        <title>Genome sequence of Clostridium saccharoperbutylacetonicum N1-4(HMT).</title>
        <authorList>
            <person name="Poehlein A."/>
            <person name="Daniel R."/>
        </authorList>
    </citation>
    <scope>NUCLEOTIDE SEQUENCE [LARGE SCALE GENOMIC DNA]</scope>
    <source>
        <strain evidence="3">N1-4(HMT)</strain>
    </source>
</reference>
<evidence type="ECO:0008006" key="4">
    <source>
        <dbReference type="Google" id="ProtNLM"/>
    </source>
</evidence>
<dbReference type="PATRIC" id="fig|931276.5.peg.2839"/>
<proteinExistence type="predicted"/>
<dbReference type="Pfam" id="PF14446">
    <property type="entry name" value="Prok-RING_1"/>
    <property type="match status" value="1"/>
</dbReference>
<keyword evidence="3" id="KW-1185">Reference proteome</keyword>
<sequence>MDFTGKICPYCKGEFKEDDEIVLCSICEMPHHKECWVENQGCTTFGCTGTIMGVDNYSGEAVCKRCGTAYIDGQRFCSYCGGNLLDNGFEDSSQFGYSYGNQQTSSNTTQQNSFNINYGSQNKVDEKEDMRKFIGEKQIYYVTKFDNLDYFNKKLSWNWASAFFGMYWYPYRKMYKISIIYYISSLIFGLIPGFSGISRLTFFILSGMFGNYLYKRHVEKHLEIANAMDNYMKQDYLFKKGGTSTWAVLATIVITVIMLNVIAGL</sequence>
<dbReference type="Pfam" id="PF10947">
    <property type="entry name" value="DUF2628"/>
    <property type="match status" value="1"/>
</dbReference>
<dbReference type="STRING" id="36745.CLSAP_25770"/>
<dbReference type="RefSeq" id="WP_015392906.1">
    <property type="nucleotide sequence ID" value="NC_020291.1"/>
</dbReference>
<organism evidence="2 3">
    <name type="scientific">Clostridium saccharoperbutylacetonicum N1-4(HMT)</name>
    <dbReference type="NCBI Taxonomy" id="931276"/>
    <lineage>
        <taxon>Bacteria</taxon>
        <taxon>Bacillati</taxon>
        <taxon>Bacillota</taxon>
        <taxon>Clostridia</taxon>
        <taxon>Eubacteriales</taxon>
        <taxon>Clostridiaceae</taxon>
        <taxon>Clostridium</taxon>
    </lineage>
</organism>
<gene>
    <name evidence="2" type="ORF">Cspa_c28240</name>
</gene>
<feature type="transmembrane region" description="Helical" evidence="1">
    <location>
        <begin position="243"/>
        <end position="263"/>
    </location>
</feature>
<accession>M1MYV7</accession>
<dbReference type="CDD" id="cd15489">
    <property type="entry name" value="PHD_SF"/>
    <property type="match status" value="1"/>
</dbReference>
<dbReference type="AlphaFoldDB" id="M1MYV7"/>
<dbReference type="eggNOG" id="ENOG5032WBE">
    <property type="taxonomic scope" value="Bacteria"/>
</dbReference>
<evidence type="ECO:0000256" key="1">
    <source>
        <dbReference type="SAM" id="Phobius"/>
    </source>
</evidence>
<dbReference type="Proteomes" id="UP000011728">
    <property type="component" value="Chromosome"/>
</dbReference>